<sequence>MSANAVECTGNRDGLLRLTMRADAAISGFFGMAGLAGWIPEFSGATKAFGYGADSFFVAYGFIVWRLAGVRSVRRAGIGVVVANLVYTAAAVVLVLGQILALTDSGVTFAIVSAVYTLVFAGLQYVGSLRIKSSR</sequence>
<protein>
    <submittedName>
        <fullName evidence="2">Uncharacterized protein</fullName>
    </submittedName>
</protein>
<dbReference type="OrthoDB" id="4762111at2"/>
<reference evidence="2 3" key="1">
    <citation type="submission" date="2016-01" db="EMBL/GenBank/DDBJ databases">
        <title>The new phylogeny of the genus Mycobacterium.</title>
        <authorList>
            <person name="Tarcisio F."/>
            <person name="Conor M."/>
            <person name="Antonella G."/>
            <person name="Elisabetta G."/>
            <person name="Giulia F.S."/>
            <person name="Sara T."/>
            <person name="Anna F."/>
            <person name="Clotilde B."/>
            <person name="Roberto B."/>
            <person name="Veronica D.S."/>
            <person name="Fabio R."/>
            <person name="Monica P."/>
            <person name="Olivier J."/>
            <person name="Enrico T."/>
            <person name="Nicola S."/>
        </authorList>
    </citation>
    <scope>NUCLEOTIDE SEQUENCE [LARGE SCALE GENOMIC DNA]</scope>
    <source>
        <strain evidence="2 3">DSM 44852</strain>
    </source>
</reference>
<comment type="caution">
    <text evidence="2">The sequence shown here is derived from an EMBL/GenBank/DDBJ whole genome shotgun (WGS) entry which is preliminary data.</text>
</comment>
<dbReference type="AlphaFoldDB" id="A0A1X1UDQ9"/>
<keyword evidence="1" id="KW-1133">Transmembrane helix</keyword>
<dbReference type="STRING" id="292462.AWC05_13665"/>
<feature type="transmembrane region" description="Helical" evidence="1">
    <location>
        <begin position="22"/>
        <end position="39"/>
    </location>
</feature>
<keyword evidence="1" id="KW-0812">Transmembrane</keyword>
<feature type="transmembrane region" description="Helical" evidence="1">
    <location>
        <begin position="51"/>
        <end position="68"/>
    </location>
</feature>
<dbReference type="RefSeq" id="WP_085220717.1">
    <property type="nucleotide sequence ID" value="NZ_AP022576.1"/>
</dbReference>
<evidence type="ECO:0000313" key="2">
    <source>
        <dbReference type="EMBL" id="ORV54926.1"/>
    </source>
</evidence>
<keyword evidence="1" id="KW-0472">Membrane</keyword>
<feature type="transmembrane region" description="Helical" evidence="1">
    <location>
        <begin position="107"/>
        <end position="126"/>
    </location>
</feature>
<accession>A0A1X1UDQ9</accession>
<proteinExistence type="predicted"/>
<organism evidence="2 3">
    <name type="scientific">Mycobacterium florentinum</name>
    <dbReference type="NCBI Taxonomy" id="292462"/>
    <lineage>
        <taxon>Bacteria</taxon>
        <taxon>Bacillati</taxon>
        <taxon>Actinomycetota</taxon>
        <taxon>Actinomycetes</taxon>
        <taxon>Mycobacteriales</taxon>
        <taxon>Mycobacteriaceae</taxon>
        <taxon>Mycobacterium</taxon>
        <taxon>Mycobacterium simiae complex</taxon>
    </lineage>
</organism>
<name>A0A1X1UDQ9_MYCFL</name>
<feature type="transmembrane region" description="Helical" evidence="1">
    <location>
        <begin position="80"/>
        <end position="101"/>
    </location>
</feature>
<evidence type="ECO:0000313" key="3">
    <source>
        <dbReference type="Proteomes" id="UP000193010"/>
    </source>
</evidence>
<keyword evidence="3" id="KW-1185">Reference proteome</keyword>
<gene>
    <name evidence="2" type="ORF">AWC05_13665</name>
</gene>
<dbReference type="Proteomes" id="UP000193010">
    <property type="component" value="Unassembled WGS sequence"/>
</dbReference>
<dbReference type="EMBL" id="LQOV01000007">
    <property type="protein sequence ID" value="ORV54926.1"/>
    <property type="molecule type" value="Genomic_DNA"/>
</dbReference>
<evidence type="ECO:0000256" key="1">
    <source>
        <dbReference type="SAM" id="Phobius"/>
    </source>
</evidence>